<evidence type="ECO:0000256" key="5">
    <source>
        <dbReference type="ARBA" id="ARBA00001954"/>
    </source>
</evidence>
<organism evidence="15 16">
    <name type="scientific">Clostridium butyricum</name>
    <dbReference type="NCBI Taxonomy" id="1492"/>
    <lineage>
        <taxon>Bacteria</taxon>
        <taxon>Bacillati</taxon>
        <taxon>Bacillota</taxon>
        <taxon>Clostridia</taxon>
        <taxon>Eubacteriales</taxon>
        <taxon>Clostridiaceae</taxon>
        <taxon>Clostridium</taxon>
    </lineage>
</organism>
<dbReference type="SUPFAM" id="SSF51366">
    <property type="entry name" value="Ribulose-phoshate binding barrel"/>
    <property type="match status" value="1"/>
</dbReference>
<dbReference type="GO" id="GO:0006098">
    <property type="term" value="P:pentose-phosphate shunt"/>
    <property type="evidence" value="ECO:0007669"/>
    <property type="project" value="UniProtKB-UniRule"/>
</dbReference>
<feature type="binding site" evidence="10 13">
    <location>
        <position position="42"/>
    </location>
    <ligand>
        <name>a divalent metal cation</name>
        <dbReference type="ChEBI" id="CHEBI:60240"/>
    </ligand>
</feature>
<dbReference type="AlphaFoldDB" id="A0A6L9ETN2"/>
<dbReference type="NCBIfam" id="TIGR01163">
    <property type="entry name" value="rpe"/>
    <property type="match status" value="1"/>
</dbReference>
<dbReference type="Gene3D" id="3.20.20.70">
    <property type="entry name" value="Aldolase class I"/>
    <property type="match status" value="1"/>
</dbReference>
<evidence type="ECO:0000256" key="8">
    <source>
        <dbReference type="ARBA" id="ARBA00022723"/>
    </source>
</evidence>
<keyword evidence="13" id="KW-0862">Zinc</keyword>
<evidence type="ECO:0000256" key="13">
    <source>
        <dbReference type="PIRSR" id="PIRSR001461-2"/>
    </source>
</evidence>
<evidence type="ECO:0000256" key="7">
    <source>
        <dbReference type="ARBA" id="ARBA00013188"/>
    </source>
</evidence>
<name>A0A6L9ETN2_CLOBU</name>
<keyword evidence="13" id="KW-0464">Manganese</keyword>
<dbReference type="GO" id="GO:0046872">
    <property type="term" value="F:metal ion binding"/>
    <property type="evidence" value="ECO:0007669"/>
    <property type="project" value="UniProtKB-UniRule"/>
</dbReference>
<keyword evidence="10 11" id="KW-0119">Carbohydrate metabolism</keyword>
<feature type="binding site" evidence="10 13">
    <location>
        <position position="44"/>
    </location>
    <ligand>
        <name>a divalent metal cation</name>
        <dbReference type="ChEBI" id="CHEBI:60240"/>
    </ligand>
</feature>
<proteinExistence type="inferred from homology"/>
<dbReference type="InterPro" id="IPR000056">
    <property type="entry name" value="Ribul_P_3_epim-like"/>
</dbReference>
<dbReference type="Pfam" id="PF00834">
    <property type="entry name" value="Ribul_P_3_epim"/>
    <property type="match status" value="1"/>
</dbReference>
<comment type="cofactor">
    <cofactor evidence="5">
        <name>Fe(2+)</name>
        <dbReference type="ChEBI" id="CHEBI:29033"/>
    </cofactor>
</comment>
<reference evidence="15 16" key="1">
    <citation type="submission" date="2020-01" db="EMBL/GenBank/DDBJ databases">
        <title>Genome sequence of a 1,3-propanediol producer, Clostridium butyricum S3.</title>
        <authorList>
            <person name="Zhou J."/>
        </authorList>
    </citation>
    <scope>NUCLEOTIDE SEQUENCE [LARGE SCALE GENOMIC DNA]</scope>
    <source>
        <strain evidence="15 16">S3</strain>
    </source>
</reference>
<feature type="binding site" evidence="10 14">
    <location>
        <position position="75"/>
    </location>
    <ligand>
        <name>substrate</name>
    </ligand>
</feature>
<feature type="binding site" evidence="10 13">
    <location>
        <position position="184"/>
    </location>
    <ligand>
        <name>a divalent metal cation</name>
        <dbReference type="ChEBI" id="CHEBI:60240"/>
    </ligand>
</feature>
<dbReference type="PIRSF" id="PIRSF001461">
    <property type="entry name" value="RPE"/>
    <property type="match status" value="1"/>
</dbReference>
<dbReference type="HAMAP" id="MF_02227">
    <property type="entry name" value="RPE"/>
    <property type="match status" value="1"/>
</dbReference>
<dbReference type="CDD" id="cd00429">
    <property type="entry name" value="RPE"/>
    <property type="match status" value="1"/>
</dbReference>
<dbReference type="GO" id="GO:0019323">
    <property type="term" value="P:pentose catabolic process"/>
    <property type="evidence" value="ECO:0007669"/>
    <property type="project" value="UniProtKB-UniRule"/>
</dbReference>
<evidence type="ECO:0000256" key="12">
    <source>
        <dbReference type="PIRSR" id="PIRSR001461-1"/>
    </source>
</evidence>
<dbReference type="RefSeq" id="WP_003410625.1">
    <property type="nucleotide sequence ID" value="NZ_SWXL01000058.1"/>
</dbReference>
<comment type="cofactor">
    <cofactor evidence="10 13">
        <name>a divalent metal cation</name>
        <dbReference type="ChEBI" id="CHEBI:60240"/>
    </cofactor>
    <text evidence="10 13">Binds 1 divalent metal cation per subunit.</text>
</comment>
<comment type="function">
    <text evidence="10">Catalyzes the reversible epimerization of D-ribulose 5-phosphate to D-xylulose 5-phosphate.</text>
</comment>
<evidence type="ECO:0000256" key="3">
    <source>
        <dbReference type="ARBA" id="ARBA00001941"/>
    </source>
</evidence>
<dbReference type="PANTHER" id="PTHR11749">
    <property type="entry name" value="RIBULOSE-5-PHOSPHATE-3-EPIMERASE"/>
    <property type="match status" value="1"/>
</dbReference>
<protein>
    <recommendedName>
        <fullName evidence="7 10">Ribulose-phosphate 3-epimerase</fullName>
        <ecNumber evidence="7 10">5.1.3.1</ecNumber>
    </recommendedName>
</protein>
<feature type="binding site" evidence="10 13">
    <location>
        <position position="75"/>
    </location>
    <ligand>
        <name>a divalent metal cation</name>
        <dbReference type="ChEBI" id="CHEBI:60240"/>
    </ligand>
</feature>
<dbReference type="NCBIfam" id="NF004076">
    <property type="entry name" value="PRK05581.1-4"/>
    <property type="match status" value="1"/>
</dbReference>
<dbReference type="InterPro" id="IPR013785">
    <property type="entry name" value="Aldolase_TIM"/>
</dbReference>
<keyword evidence="9 10" id="KW-0413">Isomerase</keyword>
<dbReference type="InterPro" id="IPR026019">
    <property type="entry name" value="Ribul_P_3_epim"/>
</dbReference>
<evidence type="ECO:0000256" key="10">
    <source>
        <dbReference type="HAMAP-Rule" id="MF_02227"/>
    </source>
</evidence>
<evidence type="ECO:0000256" key="6">
    <source>
        <dbReference type="ARBA" id="ARBA00009541"/>
    </source>
</evidence>
<dbReference type="GO" id="GO:0005737">
    <property type="term" value="C:cytoplasm"/>
    <property type="evidence" value="ECO:0007669"/>
    <property type="project" value="UniProtKB-ARBA"/>
</dbReference>
<evidence type="ECO:0000313" key="15">
    <source>
        <dbReference type="EMBL" id="NAS19641.1"/>
    </source>
</evidence>
<evidence type="ECO:0000313" key="16">
    <source>
        <dbReference type="Proteomes" id="UP000474042"/>
    </source>
</evidence>
<dbReference type="FunFam" id="3.20.20.70:FF:000004">
    <property type="entry name" value="Ribulose-phosphate 3-epimerase"/>
    <property type="match status" value="1"/>
</dbReference>
<dbReference type="EMBL" id="WOFV02000088">
    <property type="protein sequence ID" value="NAS19641.1"/>
    <property type="molecule type" value="Genomic_DNA"/>
</dbReference>
<evidence type="ECO:0000256" key="9">
    <source>
        <dbReference type="ARBA" id="ARBA00023235"/>
    </source>
</evidence>
<gene>
    <name evidence="10" type="primary">rpe</name>
    <name evidence="15" type="ORF">GND98_017720</name>
</gene>
<keyword evidence="8 10" id="KW-0479">Metal-binding</keyword>
<feature type="binding site" evidence="14">
    <location>
        <position position="186"/>
    </location>
    <ligand>
        <name>substrate</name>
    </ligand>
</feature>
<comment type="cofactor">
    <cofactor evidence="2">
        <name>Mn(2+)</name>
        <dbReference type="ChEBI" id="CHEBI:29035"/>
    </cofactor>
</comment>
<evidence type="ECO:0000256" key="1">
    <source>
        <dbReference type="ARBA" id="ARBA00001782"/>
    </source>
</evidence>
<evidence type="ECO:0000256" key="2">
    <source>
        <dbReference type="ARBA" id="ARBA00001936"/>
    </source>
</evidence>
<feature type="binding site" evidence="10 14">
    <location>
        <begin position="206"/>
        <end position="207"/>
    </location>
    <ligand>
        <name>substrate</name>
    </ligand>
</feature>
<evidence type="ECO:0000256" key="4">
    <source>
        <dbReference type="ARBA" id="ARBA00001947"/>
    </source>
</evidence>
<comment type="cofactor">
    <cofactor evidence="4">
        <name>Zn(2+)</name>
        <dbReference type="ChEBI" id="CHEBI:29105"/>
    </cofactor>
</comment>
<comment type="pathway">
    <text evidence="10">Carbohydrate degradation.</text>
</comment>
<comment type="catalytic activity">
    <reaction evidence="1 10 11">
        <text>D-ribulose 5-phosphate = D-xylulose 5-phosphate</text>
        <dbReference type="Rhea" id="RHEA:13677"/>
        <dbReference type="ChEBI" id="CHEBI:57737"/>
        <dbReference type="ChEBI" id="CHEBI:58121"/>
        <dbReference type="EC" id="5.1.3.1"/>
    </reaction>
</comment>
<accession>A0A6L9ETN2</accession>
<comment type="caution">
    <text evidence="15">The sequence shown here is derived from an EMBL/GenBank/DDBJ whole genome shotgun (WGS) entry which is preliminary data.</text>
</comment>
<evidence type="ECO:0000256" key="14">
    <source>
        <dbReference type="PIRSR" id="PIRSR001461-3"/>
    </source>
</evidence>
<keyword evidence="13" id="KW-0170">Cobalt</keyword>
<comment type="cofactor">
    <cofactor evidence="3">
        <name>Co(2+)</name>
        <dbReference type="ChEBI" id="CHEBI:48828"/>
    </cofactor>
</comment>
<evidence type="ECO:0000256" key="11">
    <source>
        <dbReference type="PIRNR" id="PIRNR001461"/>
    </source>
</evidence>
<feature type="binding site" evidence="10 14">
    <location>
        <begin position="151"/>
        <end position="154"/>
    </location>
    <ligand>
        <name>substrate</name>
    </ligand>
</feature>
<feature type="active site" description="Proton donor" evidence="10 12">
    <location>
        <position position="184"/>
    </location>
</feature>
<sequence length="226" mass="24748">MNISNSKTSNIIKIAPSILSADFSKLGSELEIIDRAGADYVHIDVMDGLYVPSISLGFPVIKSIRKYTEMIFDVHLMVQNPDKYIEEAALSGADIITVHAEASTHIHRTIQKIKECGKRACVAINPGTNIDVVEYILEDLDMILLMTVNPGFGGQEYIETMTNKISRLRKKLNERNLNIDVEVDGGIKLSNAESVINAGANVLVSGSGIFKGNIEENIKGFKAIVK</sequence>
<dbReference type="EC" id="5.1.3.1" evidence="7 10"/>
<feature type="binding site" evidence="10">
    <location>
        <begin position="184"/>
        <end position="186"/>
    </location>
    <ligand>
        <name>substrate</name>
    </ligand>
</feature>
<dbReference type="GO" id="GO:0004750">
    <property type="term" value="F:D-ribulose-phosphate 3-epimerase activity"/>
    <property type="evidence" value="ECO:0007669"/>
    <property type="project" value="UniProtKB-UniRule"/>
</dbReference>
<feature type="binding site" evidence="10 14">
    <location>
        <position position="17"/>
    </location>
    <ligand>
        <name>substrate</name>
    </ligand>
</feature>
<dbReference type="InterPro" id="IPR011060">
    <property type="entry name" value="RibuloseP-bd_barrel"/>
</dbReference>
<comment type="similarity">
    <text evidence="6 10 11">Belongs to the ribulose-phosphate 3-epimerase family.</text>
</comment>
<feature type="active site" description="Proton acceptor" evidence="10 12">
    <location>
        <position position="44"/>
    </location>
</feature>
<dbReference type="Proteomes" id="UP000474042">
    <property type="component" value="Unassembled WGS sequence"/>
</dbReference>